<evidence type="ECO:0000313" key="1">
    <source>
        <dbReference type="EMBL" id="GEN33686.1"/>
    </source>
</evidence>
<keyword evidence="2" id="KW-1185">Reference proteome</keyword>
<evidence type="ECO:0000313" key="2">
    <source>
        <dbReference type="Proteomes" id="UP000321157"/>
    </source>
</evidence>
<dbReference type="EMBL" id="BJXX01000050">
    <property type="protein sequence ID" value="GEN33686.1"/>
    <property type="molecule type" value="Genomic_DNA"/>
</dbReference>
<accession>A0A511V426</accession>
<dbReference type="RefSeq" id="WP_170230157.1">
    <property type="nucleotide sequence ID" value="NZ_BJXX01000050.1"/>
</dbReference>
<dbReference type="Proteomes" id="UP000321157">
    <property type="component" value="Unassembled WGS sequence"/>
</dbReference>
<name>A0A511V426_9BACL</name>
<dbReference type="Pfam" id="PF14070">
    <property type="entry name" value="YjfB_motility"/>
    <property type="match status" value="1"/>
</dbReference>
<gene>
    <name evidence="1" type="ORF">ADA01nite_11460</name>
</gene>
<protein>
    <recommendedName>
        <fullName evidence="3">Motility protein</fullName>
    </recommendedName>
</protein>
<proteinExistence type="predicted"/>
<reference evidence="1 2" key="1">
    <citation type="submission" date="2019-07" db="EMBL/GenBank/DDBJ databases">
        <title>Whole genome shotgun sequence of Aneurinibacillus danicus NBRC 102444.</title>
        <authorList>
            <person name="Hosoyama A."/>
            <person name="Uohara A."/>
            <person name="Ohji S."/>
            <person name="Ichikawa N."/>
        </authorList>
    </citation>
    <scope>NUCLEOTIDE SEQUENCE [LARGE SCALE GENOMIC DNA]</scope>
    <source>
        <strain evidence="1 2">NBRC 102444</strain>
    </source>
</reference>
<dbReference type="InterPro" id="IPR025906">
    <property type="entry name" value="YjfB_motility"/>
</dbReference>
<dbReference type="AlphaFoldDB" id="A0A511V426"/>
<evidence type="ECO:0008006" key="3">
    <source>
        <dbReference type="Google" id="ProtNLM"/>
    </source>
</evidence>
<comment type="caution">
    <text evidence="1">The sequence shown here is derived from an EMBL/GenBank/DDBJ whole genome shotgun (WGS) entry which is preliminary data.</text>
</comment>
<organism evidence="1 2">
    <name type="scientific">Aneurinibacillus danicus</name>
    <dbReference type="NCBI Taxonomy" id="267746"/>
    <lineage>
        <taxon>Bacteria</taxon>
        <taxon>Bacillati</taxon>
        <taxon>Bacillota</taxon>
        <taxon>Bacilli</taxon>
        <taxon>Bacillales</taxon>
        <taxon>Paenibacillaceae</taxon>
        <taxon>Aneurinibacillus group</taxon>
        <taxon>Aneurinibacillus</taxon>
    </lineage>
</organism>
<sequence>MDIAAVATALKSASIGNAISLAVTKKVMDTQKEAGAQVVELLEKSVQPHLGSRIDVRL</sequence>